<keyword evidence="3" id="KW-1185">Reference proteome</keyword>
<dbReference type="SUPFAM" id="SSF159270">
    <property type="entry name" value="YmcC-like"/>
    <property type="match status" value="1"/>
</dbReference>
<feature type="signal peptide" evidence="1">
    <location>
        <begin position="1"/>
        <end position="21"/>
    </location>
</feature>
<dbReference type="AlphaFoldDB" id="A0A418SZR5"/>
<feature type="chain" id="PRO_5019404441" evidence="1">
    <location>
        <begin position="22"/>
        <end position="221"/>
    </location>
</feature>
<dbReference type="OrthoDB" id="6237231at2"/>
<dbReference type="Pfam" id="PF11102">
    <property type="entry name" value="YjbF"/>
    <property type="match status" value="1"/>
</dbReference>
<dbReference type="Gene3D" id="2.40.360.10">
    <property type="entry name" value="YmcC-like"/>
    <property type="match status" value="1"/>
</dbReference>
<comment type="caution">
    <text evidence="2">The sequence shown here is derived from an EMBL/GenBank/DDBJ whole genome shotgun (WGS) entry which is preliminary data.</text>
</comment>
<proteinExistence type="predicted"/>
<evidence type="ECO:0000313" key="3">
    <source>
        <dbReference type="Proteomes" id="UP000284202"/>
    </source>
</evidence>
<dbReference type="RefSeq" id="WP_119747241.1">
    <property type="nucleotide sequence ID" value="NZ_QZCG01000004.1"/>
</dbReference>
<keyword evidence="2" id="KW-0449">Lipoprotein</keyword>
<name>A0A418SZR5_9RHOB</name>
<dbReference type="EMBL" id="QZCG01000004">
    <property type="protein sequence ID" value="RJE86442.1"/>
    <property type="molecule type" value="Genomic_DNA"/>
</dbReference>
<organism evidence="2 3">
    <name type="scientific">Paracoccus onubensis</name>
    <dbReference type="NCBI Taxonomy" id="1675788"/>
    <lineage>
        <taxon>Bacteria</taxon>
        <taxon>Pseudomonadati</taxon>
        <taxon>Pseudomonadota</taxon>
        <taxon>Alphaproteobacteria</taxon>
        <taxon>Rhodobacterales</taxon>
        <taxon>Paracoccaceae</taxon>
        <taxon>Paracoccus</taxon>
    </lineage>
</organism>
<sequence>MSKTAIRNTALACAAAVIVSACGNQGDDQNASPFAIAAKTTAQAVAARRAANNEPAAPPKTPEQMAAEALRVNPGPLIMVGFESLGRTQVMALTQENGGMRTYMTPAEEALIMRGGMVTGTRGLGNDLSVAEPGTEALIRASRTGSARRVMHYYSGDGLERPIDFNCTVAAGPNPSVMAESCEGHGISFQNSFMVQGGQIPVSRQWLGPALGYVTIQTLRP</sequence>
<reference evidence="3" key="1">
    <citation type="submission" date="2018-09" db="EMBL/GenBank/DDBJ databases">
        <title>Acidovorax cavernicola nov. sp. isolated from Gruta de las Maravillas (Aracena, Spain).</title>
        <authorList>
            <person name="Jurado V."/>
            <person name="Gutierrez-Patricio S."/>
            <person name="Gonzalez-Pimentel J.L."/>
            <person name="Miller A.Z."/>
            <person name="Laiz L."/>
            <person name="Saiz-Jimenez C."/>
        </authorList>
    </citation>
    <scope>NUCLEOTIDE SEQUENCE [LARGE SCALE GENOMIC DNA]</scope>
    <source>
        <strain evidence="3">1011MAR3C25</strain>
    </source>
</reference>
<evidence type="ECO:0000313" key="2">
    <source>
        <dbReference type="EMBL" id="RJE86442.1"/>
    </source>
</evidence>
<dbReference type="InterPro" id="IPR021308">
    <property type="entry name" value="GfcB"/>
</dbReference>
<accession>A0A418SZR5</accession>
<evidence type="ECO:0000256" key="1">
    <source>
        <dbReference type="SAM" id="SignalP"/>
    </source>
</evidence>
<keyword evidence="1" id="KW-0732">Signal</keyword>
<gene>
    <name evidence="2" type="ORF">D3P04_06850</name>
</gene>
<dbReference type="PROSITE" id="PS51257">
    <property type="entry name" value="PROKAR_LIPOPROTEIN"/>
    <property type="match status" value="1"/>
</dbReference>
<dbReference type="Proteomes" id="UP000284202">
    <property type="component" value="Unassembled WGS sequence"/>
</dbReference>
<dbReference type="InterPro" id="IPR023373">
    <property type="entry name" value="YmcC_sf"/>
</dbReference>
<protein>
    <submittedName>
        <fullName evidence="2">YjbF family lipoprotein</fullName>
    </submittedName>
</protein>